<evidence type="ECO:0000259" key="1">
    <source>
        <dbReference type="Pfam" id="PF01872"/>
    </source>
</evidence>
<gene>
    <name evidence="2" type="ORF">MB27_16735</name>
</gene>
<dbReference type="AlphaFoldDB" id="A0A0A6UMU8"/>
<evidence type="ECO:0000313" key="2">
    <source>
        <dbReference type="EMBL" id="KHD76378.1"/>
    </source>
</evidence>
<dbReference type="Proteomes" id="UP000054537">
    <property type="component" value="Unassembled WGS sequence"/>
</dbReference>
<dbReference type="Gene3D" id="3.40.430.10">
    <property type="entry name" value="Dihydrofolate Reductase, subunit A"/>
    <property type="match status" value="1"/>
</dbReference>
<dbReference type="EMBL" id="JRTT01000018">
    <property type="protein sequence ID" value="KHD76378.1"/>
    <property type="molecule type" value="Genomic_DNA"/>
</dbReference>
<dbReference type="GO" id="GO:0008703">
    <property type="term" value="F:5-amino-6-(5-phosphoribosylamino)uracil reductase activity"/>
    <property type="evidence" value="ECO:0007669"/>
    <property type="project" value="InterPro"/>
</dbReference>
<dbReference type="SUPFAM" id="SSF53597">
    <property type="entry name" value="Dihydrofolate reductase-like"/>
    <property type="match status" value="1"/>
</dbReference>
<organism evidence="2 3">
    <name type="scientific">Actinoplanes utahensis</name>
    <dbReference type="NCBI Taxonomy" id="1869"/>
    <lineage>
        <taxon>Bacteria</taxon>
        <taxon>Bacillati</taxon>
        <taxon>Actinomycetota</taxon>
        <taxon>Actinomycetes</taxon>
        <taxon>Micromonosporales</taxon>
        <taxon>Micromonosporaceae</taxon>
        <taxon>Actinoplanes</taxon>
    </lineage>
</organism>
<dbReference type="STRING" id="1869.MB27_16735"/>
<dbReference type="GO" id="GO:0009231">
    <property type="term" value="P:riboflavin biosynthetic process"/>
    <property type="evidence" value="ECO:0007669"/>
    <property type="project" value="InterPro"/>
</dbReference>
<sequence length="195" mass="20995">MGKVVAALSMSLDGFVADENDSVSALFGWYQNGDVEVPTADPRRTFQVTAASARFLKPLLDDAGALVCGRRLFDRTDGWGGRHPAGCPVFVVSHGMPGGWPRDDADVTFWTDAISALEAAQKVAGDRVVGVSTPMLTRQYLDAGLLDEIIVSLVPILLGAGTRLFETLVVTPVRLGDPEVIEGRDVTHLTYRVLR</sequence>
<feature type="domain" description="Bacterial bifunctional deaminase-reductase C-terminal" evidence="1">
    <location>
        <begin position="3"/>
        <end position="168"/>
    </location>
</feature>
<comment type="caution">
    <text evidence="2">The sequence shown here is derived from an EMBL/GenBank/DDBJ whole genome shotgun (WGS) entry which is preliminary data.</text>
</comment>
<keyword evidence="3" id="KW-1185">Reference proteome</keyword>
<dbReference type="InterPro" id="IPR024072">
    <property type="entry name" value="DHFR-like_dom_sf"/>
</dbReference>
<accession>A0A0A6UMU8</accession>
<name>A0A0A6UMU8_ACTUT</name>
<reference evidence="2 3" key="1">
    <citation type="submission" date="2014-10" db="EMBL/GenBank/DDBJ databases">
        <title>Draft genome sequence of Actinoplanes utahensis NRRL 12052.</title>
        <authorList>
            <person name="Velasco-Bucheli B."/>
            <person name="del Cerro C."/>
            <person name="Hormigo D."/>
            <person name="Garcia J.L."/>
            <person name="Acebal C."/>
            <person name="Arroyo M."/>
            <person name="de la Mata I."/>
        </authorList>
    </citation>
    <scope>NUCLEOTIDE SEQUENCE [LARGE SCALE GENOMIC DNA]</scope>
    <source>
        <strain evidence="2 3">NRRL 12052</strain>
    </source>
</reference>
<evidence type="ECO:0000313" key="3">
    <source>
        <dbReference type="Proteomes" id="UP000054537"/>
    </source>
</evidence>
<protein>
    <submittedName>
        <fullName evidence="2">Deaminase</fullName>
    </submittedName>
</protein>
<dbReference type="Pfam" id="PF01872">
    <property type="entry name" value="RibD_C"/>
    <property type="match status" value="1"/>
</dbReference>
<dbReference type="eggNOG" id="COG0262">
    <property type="taxonomic scope" value="Bacteria"/>
</dbReference>
<dbReference type="OrthoDB" id="3820697at2"/>
<dbReference type="InterPro" id="IPR002734">
    <property type="entry name" value="RibDG_C"/>
</dbReference>
<proteinExistence type="predicted"/>